<keyword evidence="2" id="KW-1185">Reference proteome</keyword>
<evidence type="ECO:0000313" key="2">
    <source>
        <dbReference type="Proteomes" id="UP001549047"/>
    </source>
</evidence>
<protein>
    <submittedName>
        <fullName evidence="1">Uncharacterized protein</fullName>
    </submittedName>
</protein>
<gene>
    <name evidence="1" type="ORF">ABID16_004499</name>
</gene>
<sequence>MTDHTRPISRLTQYSAGGEHAASYSVSRPRIIAVSNRRSNFTDVVVKVTGGFPASRWDDLNSEELHSRSTFAKNGSHLQMLACNQPACSRPQIGHSTQTKPMSAAGKFEAEGFCNNAVGGSNPFKAKKTKMEFAPVERIFSHASI</sequence>
<accession>A0ABV2J5X3</accession>
<comment type="caution">
    <text evidence="1">The sequence shown here is derived from an EMBL/GenBank/DDBJ whole genome shotgun (WGS) entry which is preliminary data.</text>
</comment>
<evidence type="ECO:0000313" key="1">
    <source>
        <dbReference type="EMBL" id="MET3616150.1"/>
    </source>
</evidence>
<reference evidence="1 2" key="1">
    <citation type="submission" date="2024-06" db="EMBL/GenBank/DDBJ databases">
        <title>Genomic Encyclopedia of Type Strains, Phase IV (KMG-IV): sequencing the most valuable type-strain genomes for metagenomic binning, comparative biology and taxonomic classification.</title>
        <authorList>
            <person name="Goeker M."/>
        </authorList>
    </citation>
    <scope>NUCLEOTIDE SEQUENCE [LARGE SCALE GENOMIC DNA]</scope>
    <source>
        <strain evidence="1 2">DSM 29780</strain>
    </source>
</reference>
<proteinExistence type="predicted"/>
<name>A0ABV2J5X3_9HYPH</name>
<dbReference type="RefSeq" id="WP_354558607.1">
    <property type="nucleotide sequence ID" value="NZ_JBEPMB010000013.1"/>
</dbReference>
<organism evidence="1 2">
    <name type="scientific">Rhizobium aquaticum</name>
    <dbReference type="NCBI Taxonomy" id="1549636"/>
    <lineage>
        <taxon>Bacteria</taxon>
        <taxon>Pseudomonadati</taxon>
        <taxon>Pseudomonadota</taxon>
        <taxon>Alphaproteobacteria</taxon>
        <taxon>Hyphomicrobiales</taxon>
        <taxon>Rhizobiaceae</taxon>
        <taxon>Rhizobium/Agrobacterium group</taxon>
        <taxon>Rhizobium</taxon>
    </lineage>
</organism>
<dbReference type="EMBL" id="JBEPMB010000013">
    <property type="protein sequence ID" value="MET3616150.1"/>
    <property type="molecule type" value="Genomic_DNA"/>
</dbReference>
<dbReference type="Proteomes" id="UP001549047">
    <property type="component" value="Unassembled WGS sequence"/>
</dbReference>